<evidence type="ECO:0008006" key="3">
    <source>
        <dbReference type="Google" id="ProtNLM"/>
    </source>
</evidence>
<name>A0A2T0WIS8_9BACT</name>
<evidence type="ECO:0000313" key="1">
    <source>
        <dbReference type="EMBL" id="PRY86597.1"/>
    </source>
</evidence>
<keyword evidence="2" id="KW-1185">Reference proteome</keyword>
<accession>A0A2T0WIS8</accession>
<proteinExistence type="predicted"/>
<dbReference type="EMBL" id="PVTR01000008">
    <property type="protein sequence ID" value="PRY86597.1"/>
    <property type="molecule type" value="Genomic_DNA"/>
</dbReference>
<dbReference type="AlphaFoldDB" id="A0A2T0WIS8"/>
<comment type="caution">
    <text evidence="1">The sequence shown here is derived from an EMBL/GenBank/DDBJ whole genome shotgun (WGS) entry which is preliminary data.</text>
</comment>
<organism evidence="1 2">
    <name type="scientific">Mongoliibacter ruber</name>
    <dbReference type="NCBI Taxonomy" id="1750599"/>
    <lineage>
        <taxon>Bacteria</taxon>
        <taxon>Pseudomonadati</taxon>
        <taxon>Bacteroidota</taxon>
        <taxon>Cytophagia</taxon>
        <taxon>Cytophagales</taxon>
        <taxon>Cyclobacteriaceae</taxon>
        <taxon>Mongoliibacter</taxon>
    </lineage>
</organism>
<protein>
    <recommendedName>
        <fullName evidence="3">Adhesin domain-containing protein</fullName>
    </recommendedName>
</protein>
<evidence type="ECO:0000313" key="2">
    <source>
        <dbReference type="Proteomes" id="UP000238157"/>
    </source>
</evidence>
<dbReference type="Proteomes" id="UP000238157">
    <property type="component" value="Unassembled WGS sequence"/>
</dbReference>
<gene>
    <name evidence="1" type="ORF">CLW00_10884</name>
</gene>
<reference evidence="1 2" key="1">
    <citation type="submission" date="2018-03" db="EMBL/GenBank/DDBJ databases">
        <title>Genomic Encyclopedia of Archaeal and Bacterial Type Strains, Phase II (KMG-II): from individual species to whole genera.</title>
        <authorList>
            <person name="Goeker M."/>
        </authorList>
    </citation>
    <scope>NUCLEOTIDE SEQUENCE [LARGE SCALE GENOMIC DNA]</scope>
    <source>
        <strain evidence="1 2">DSM 27929</strain>
    </source>
</reference>
<sequence>MRMLNKLCLIICLVFGARLESSSQIIKEFKVEEKHGFNLIQLDFNVYKGISNIERKQSENPVFIHCDLAKVNILPTFHHETINGVLNTYLTHRNVESENLGKSLSYKLFSNSNDDFDHKWKVGLNSNYLYDLNFNFGIGKANFDLSHLPISNCKVNSTSADINLHYSKKMANSVKMDTLLVKINMGNLEASNLNFTNAKKMIFEANYGTMNLSFSDKMPESCDITAIVGAGKVDLILPDESQPFILKVKSTAMCRTTIPKSLKDIGNKTYVSKSYKEDAENLMSFIIDVSVGSVNIR</sequence>